<name>A0AAX6EJG5_IRIPA</name>
<sequence length="442" mass="48662">MEYAPYDSSGTDDDLPPSHHNRGTRGHVSGNGRSAIGALPYARMQVDIESQIHWLEQEAYCSVLRAFRAQADSISWEKNDLMTNLRRELSISDEEYRELKNRVDADDVVRRIREWRQAGGSQSGFLNNAPAYDSVASPTASASRKRQKTFHSLASLPMNAPIPMLHAQPVATPSSSSVLRGVPLGSKGKKPKPGHSLTGVSTMKSLQIPSNVPSGMGQVTKRSSGSFAATELGGAATSDPLIGRKVMTRWPEDNNFYEAEIADYRDGRHALVYDKHTKNETWEWVNLKEIDPEDIKWEGEDPGMSDRIGRGRADGGIMKPTDHNGTATGVDRGRGSLKTHSKTDLVPSANGLGKKHTEDIEILHTETLANEVERVCAANHPDLLEIERVMKVLKEHEQSLTDVIARLADTSDGESAEEGEGDDDHRQWNQHGATFKDNIVVS</sequence>
<evidence type="ECO:0000256" key="1">
    <source>
        <dbReference type="ARBA" id="ARBA00004123"/>
    </source>
</evidence>
<dbReference type="Pfam" id="PF03735">
    <property type="entry name" value="ENT"/>
    <property type="match status" value="1"/>
</dbReference>
<dbReference type="SUPFAM" id="SSF63748">
    <property type="entry name" value="Tudor/PWWP/MBT"/>
    <property type="match status" value="1"/>
</dbReference>
<dbReference type="PANTHER" id="PTHR33432:SF27">
    <property type="entry name" value="PROTEIN EMSY-LIKE 3"/>
    <property type="match status" value="1"/>
</dbReference>
<dbReference type="CDD" id="cd20404">
    <property type="entry name" value="Tudor_Agenet_AtEML-like"/>
    <property type="match status" value="1"/>
</dbReference>
<comment type="subcellular location">
    <subcellularLocation>
        <location evidence="1">Nucleus</location>
    </subcellularLocation>
</comment>
<dbReference type="GO" id="GO:0005634">
    <property type="term" value="C:nucleus"/>
    <property type="evidence" value="ECO:0007669"/>
    <property type="project" value="UniProtKB-SubCell"/>
</dbReference>
<comment type="caution">
    <text evidence="5">The sequence shown here is derived from an EMBL/GenBank/DDBJ whole genome shotgun (WGS) entry which is preliminary data.</text>
</comment>
<proteinExistence type="predicted"/>
<dbReference type="InterPro" id="IPR005491">
    <property type="entry name" value="ENT_dom"/>
</dbReference>
<dbReference type="InterPro" id="IPR033485">
    <property type="entry name" value="EMSY-LIKE_plant"/>
</dbReference>
<dbReference type="PANTHER" id="PTHR33432">
    <property type="entry name" value="PROTEIN EMSY-LIKE 4"/>
    <property type="match status" value="1"/>
</dbReference>
<dbReference type="Gene3D" id="1.10.1240.40">
    <property type="entry name" value="ENT domain"/>
    <property type="match status" value="1"/>
</dbReference>
<feature type="region of interest" description="Disordered" evidence="3">
    <location>
        <begin position="1"/>
        <end position="32"/>
    </location>
</feature>
<organism evidence="5 6">
    <name type="scientific">Iris pallida</name>
    <name type="common">Sweet iris</name>
    <dbReference type="NCBI Taxonomy" id="29817"/>
    <lineage>
        <taxon>Eukaryota</taxon>
        <taxon>Viridiplantae</taxon>
        <taxon>Streptophyta</taxon>
        <taxon>Embryophyta</taxon>
        <taxon>Tracheophyta</taxon>
        <taxon>Spermatophyta</taxon>
        <taxon>Magnoliopsida</taxon>
        <taxon>Liliopsida</taxon>
        <taxon>Asparagales</taxon>
        <taxon>Iridaceae</taxon>
        <taxon>Iridoideae</taxon>
        <taxon>Irideae</taxon>
        <taxon>Iris</taxon>
    </lineage>
</organism>
<reference evidence="5" key="1">
    <citation type="journal article" date="2023" name="GigaByte">
        <title>Genome assembly of the bearded iris, Iris pallida Lam.</title>
        <authorList>
            <person name="Bruccoleri R.E."/>
            <person name="Oakeley E.J."/>
            <person name="Faust A.M.E."/>
            <person name="Altorfer M."/>
            <person name="Dessus-Babus S."/>
            <person name="Burckhardt D."/>
            <person name="Oertli M."/>
            <person name="Naumann U."/>
            <person name="Petersen F."/>
            <person name="Wong J."/>
        </authorList>
    </citation>
    <scope>NUCLEOTIDE SEQUENCE</scope>
    <source>
        <strain evidence="5">GSM-AAB239-AS_SAM_17_03QT</strain>
    </source>
</reference>
<gene>
    <name evidence="5" type="ORF">M6B38_185910</name>
</gene>
<evidence type="ECO:0000256" key="2">
    <source>
        <dbReference type="ARBA" id="ARBA00023242"/>
    </source>
</evidence>
<dbReference type="InterPro" id="IPR036142">
    <property type="entry name" value="ENT_dom-like_sf"/>
</dbReference>
<dbReference type="SMART" id="SM01191">
    <property type="entry name" value="ENT"/>
    <property type="match status" value="1"/>
</dbReference>
<dbReference type="Proteomes" id="UP001140949">
    <property type="component" value="Unassembled WGS sequence"/>
</dbReference>
<feature type="region of interest" description="Disordered" evidence="3">
    <location>
        <begin position="312"/>
        <end position="352"/>
    </location>
</feature>
<keyword evidence="6" id="KW-1185">Reference proteome</keyword>
<evidence type="ECO:0000256" key="3">
    <source>
        <dbReference type="SAM" id="MobiDB-lite"/>
    </source>
</evidence>
<protein>
    <submittedName>
        <fullName evidence="5">Protein EMSY-LIKE 3-like isoform X2</fullName>
    </submittedName>
</protein>
<dbReference type="PROSITE" id="PS51138">
    <property type="entry name" value="ENT"/>
    <property type="match status" value="1"/>
</dbReference>
<evidence type="ECO:0000259" key="4">
    <source>
        <dbReference type="PROSITE" id="PS51138"/>
    </source>
</evidence>
<reference evidence="5" key="2">
    <citation type="submission" date="2023-04" db="EMBL/GenBank/DDBJ databases">
        <authorList>
            <person name="Bruccoleri R.E."/>
            <person name="Oakeley E.J."/>
            <person name="Faust A.-M."/>
            <person name="Dessus-Babus S."/>
            <person name="Altorfer M."/>
            <person name="Burckhardt D."/>
            <person name="Oertli M."/>
            <person name="Naumann U."/>
            <person name="Petersen F."/>
            <person name="Wong J."/>
        </authorList>
    </citation>
    <scope>NUCLEOTIDE SEQUENCE</scope>
    <source>
        <strain evidence="5">GSM-AAB239-AS_SAM_17_03QT</strain>
        <tissue evidence="5">Leaf</tissue>
    </source>
</reference>
<evidence type="ECO:0000313" key="5">
    <source>
        <dbReference type="EMBL" id="KAJ6803975.1"/>
    </source>
</evidence>
<keyword evidence="2" id="KW-0539">Nucleus</keyword>
<feature type="region of interest" description="Disordered" evidence="3">
    <location>
        <begin position="411"/>
        <end position="442"/>
    </location>
</feature>
<evidence type="ECO:0000313" key="6">
    <source>
        <dbReference type="Proteomes" id="UP001140949"/>
    </source>
</evidence>
<dbReference type="AlphaFoldDB" id="A0AAX6EJG5"/>
<feature type="domain" description="ENT" evidence="4">
    <location>
        <begin position="48"/>
        <end position="135"/>
    </location>
</feature>
<accession>A0AAX6EJG5</accession>
<feature type="compositionally biased region" description="Acidic residues" evidence="3">
    <location>
        <begin position="411"/>
        <end position="422"/>
    </location>
</feature>
<dbReference type="SUPFAM" id="SSF158639">
    <property type="entry name" value="ENT-like"/>
    <property type="match status" value="1"/>
</dbReference>
<dbReference type="GO" id="GO:0050832">
    <property type="term" value="P:defense response to fungus"/>
    <property type="evidence" value="ECO:0007669"/>
    <property type="project" value="InterPro"/>
</dbReference>
<dbReference type="EMBL" id="JANAVB010036020">
    <property type="protein sequence ID" value="KAJ6803975.1"/>
    <property type="molecule type" value="Genomic_DNA"/>
</dbReference>